<dbReference type="Gene3D" id="3.40.50.1820">
    <property type="entry name" value="alpha/beta hydrolase"/>
    <property type="match status" value="1"/>
</dbReference>
<dbReference type="SUPFAM" id="SSF53474">
    <property type="entry name" value="alpha/beta-Hydrolases"/>
    <property type="match status" value="1"/>
</dbReference>
<evidence type="ECO:0000313" key="3">
    <source>
        <dbReference type="Proteomes" id="UP000663929"/>
    </source>
</evidence>
<name>A0A8A4TJ24_SULCO</name>
<sequence>MNPRLQPNPVSPATLALHYDLLGSGEPVLVLPGFGCANWIFKDAATKLGGRYRFVLPDHRGMGASQHAPGPYTIADMAADALRLMDELGYQRFHVIGISMGGFVAQSLCLQARNRVQRLILMCTTSSGPDFLPLTPFTETQLREAFAMTPTDMISQSMAATVHPAFRARDPQRFDRLYQLRLSHRADCEQAVLQLKAANAFLDTPMPISEIHCPALALTGTEDRFVPPENAAILADTLPQGQFQLIPESDHWFFWEREDETCEKITAFLG</sequence>
<dbReference type="KEGG" id="scor:J3U87_30975"/>
<protein>
    <submittedName>
        <fullName evidence="2">Alpha/beta fold hydrolase</fullName>
    </submittedName>
</protein>
<dbReference type="RefSeq" id="WP_237379660.1">
    <property type="nucleotide sequence ID" value="NZ_CP071793.1"/>
</dbReference>
<dbReference type="PANTHER" id="PTHR43433">
    <property type="entry name" value="HYDROLASE, ALPHA/BETA FOLD FAMILY PROTEIN"/>
    <property type="match status" value="1"/>
</dbReference>
<dbReference type="PANTHER" id="PTHR43433:SF5">
    <property type="entry name" value="AB HYDROLASE-1 DOMAIN-CONTAINING PROTEIN"/>
    <property type="match status" value="1"/>
</dbReference>
<proteinExistence type="predicted"/>
<evidence type="ECO:0000259" key="1">
    <source>
        <dbReference type="Pfam" id="PF00561"/>
    </source>
</evidence>
<dbReference type="InterPro" id="IPR050471">
    <property type="entry name" value="AB_hydrolase"/>
</dbReference>
<dbReference type="AlphaFoldDB" id="A0A8A4TJ24"/>
<dbReference type="InterPro" id="IPR000073">
    <property type="entry name" value="AB_hydrolase_1"/>
</dbReference>
<keyword evidence="3" id="KW-1185">Reference proteome</keyword>
<dbReference type="EMBL" id="CP071793">
    <property type="protein sequence ID" value="QTD50029.1"/>
    <property type="molecule type" value="Genomic_DNA"/>
</dbReference>
<keyword evidence="2" id="KW-0378">Hydrolase</keyword>
<gene>
    <name evidence="2" type="ORF">J3U87_30975</name>
</gene>
<dbReference type="PRINTS" id="PR00111">
    <property type="entry name" value="ABHYDROLASE"/>
</dbReference>
<feature type="domain" description="AB hydrolase-1" evidence="1">
    <location>
        <begin position="27"/>
        <end position="257"/>
    </location>
</feature>
<dbReference type="Pfam" id="PF00561">
    <property type="entry name" value="Abhydrolase_1"/>
    <property type="match status" value="1"/>
</dbReference>
<organism evidence="2 3">
    <name type="scientific">Sulfidibacter corallicola</name>
    <dbReference type="NCBI Taxonomy" id="2818388"/>
    <lineage>
        <taxon>Bacteria</taxon>
        <taxon>Pseudomonadati</taxon>
        <taxon>Acidobacteriota</taxon>
        <taxon>Holophagae</taxon>
        <taxon>Acanthopleuribacterales</taxon>
        <taxon>Acanthopleuribacteraceae</taxon>
        <taxon>Sulfidibacter</taxon>
    </lineage>
</organism>
<reference evidence="2" key="1">
    <citation type="submission" date="2021-03" db="EMBL/GenBank/DDBJ databases">
        <title>Acanthopleuribacteraceae sp. M133.</title>
        <authorList>
            <person name="Wang G."/>
        </authorList>
    </citation>
    <scope>NUCLEOTIDE SEQUENCE</scope>
    <source>
        <strain evidence="2">M133</strain>
    </source>
</reference>
<dbReference type="GO" id="GO:0016787">
    <property type="term" value="F:hydrolase activity"/>
    <property type="evidence" value="ECO:0007669"/>
    <property type="project" value="UniProtKB-KW"/>
</dbReference>
<dbReference type="InterPro" id="IPR029058">
    <property type="entry name" value="AB_hydrolase_fold"/>
</dbReference>
<dbReference type="Proteomes" id="UP000663929">
    <property type="component" value="Chromosome"/>
</dbReference>
<evidence type="ECO:0000313" key="2">
    <source>
        <dbReference type="EMBL" id="QTD50029.1"/>
    </source>
</evidence>
<accession>A0A8A4TJ24</accession>